<dbReference type="InterPro" id="IPR006140">
    <property type="entry name" value="D-isomer_DH_NAD-bd"/>
</dbReference>
<dbReference type="PANTHER" id="PTHR42789">
    <property type="entry name" value="D-ISOMER SPECIFIC 2-HYDROXYACID DEHYDROGENASE FAMILY PROTEIN (AFU_ORTHOLOGUE AFUA_6G10090)"/>
    <property type="match status" value="1"/>
</dbReference>
<keyword evidence="10" id="KW-0718">Serine biosynthesis</keyword>
<dbReference type="CDD" id="cd12174">
    <property type="entry name" value="PGDH_like_3"/>
    <property type="match status" value="1"/>
</dbReference>
<keyword evidence="16" id="KW-1185">Reference proteome</keyword>
<evidence type="ECO:0000256" key="9">
    <source>
        <dbReference type="ARBA" id="ARBA00023027"/>
    </source>
</evidence>
<evidence type="ECO:0000313" key="15">
    <source>
        <dbReference type="EMBL" id="MST96779.1"/>
    </source>
</evidence>
<dbReference type="InterPro" id="IPR045865">
    <property type="entry name" value="ACT-like_dom_sf"/>
</dbReference>
<evidence type="ECO:0000256" key="4">
    <source>
        <dbReference type="ARBA" id="ARBA00013001"/>
    </source>
</evidence>
<dbReference type="PROSITE" id="PS51671">
    <property type="entry name" value="ACT"/>
    <property type="match status" value="1"/>
</dbReference>
<dbReference type="Pfam" id="PF01842">
    <property type="entry name" value="ACT"/>
    <property type="match status" value="1"/>
</dbReference>
<keyword evidence="9" id="KW-0520">NAD</keyword>
<dbReference type="GO" id="GO:0004617">
    <property type="term" value="F:phosphoglycerate dehydrogenase activity"/>
    <property type="evidence" value="ECO:0007669"/>
    <property type="project" value="UniProtKB-EC"/>
</dbReference>
<dbReference type="EC" id="1.1.1.399" evidence="4"/>
<feature type="domain" description="ACT" evidence="14">
    <location>
        <begin position="449"/>
        <end position="523"/>
    </location>
</feature>
<evidence type="ECO:0000256" key="11">
    <source>
        <dbReference type="ARBA" id="ARBA00030455"/>
    </source>
</evidence>
<dbReference type="UniPathway" id="UPA00135">
    <property type="reaction ID" value="UER00196"/>
</dbReference>
<dbReference type="InterPro" id="IPR029753">
    <property type="entry name" value="D-isomer_DH_CS"/>
</dbReference>
<evidence type="ECO:0000256" key="7">
    <source>
        <dbReference type="ARBA" id="ARBA00022605"/>
    </source>
</evidence>
<evidence type="ECO:0000256" key="8">
    <source>
        <dbReference type="ARBA" id="ARBA00023002"/>
    </source>
</evidence>
<dbReference type="SUPFAM" id="SSF51735">
    <property type="entry name" value="NAD(P)-binding Rossmann-fold domains"/>
    <property type="match status" value="1"/>
</dbReference>
<dbReference type="EMBL" id="VUNS01000005">
    <property type="protein sequence ID" value="MST96779.1"/>
    <property type="molecule type" value="Genomic_DNA"/>
</dbReference>
<dbReference type="PROSITE" id="PS00065">
    <property type="entry name" value="D_2_HYDROXYACID_DH_1"/>
    <property type="match status" value="1"/>
</dbReference>
<comment type="catalytic activity">
    <reaction evidence="12">
        <text>(R)-2-hydroxyglutarate + NAD(+) = 2-oxoglutarate + NADH + H(+)</text>
        <dbReference type="Rhea" id="RHEA:49612"/>
        <dbReference type="ChEBI" id="CHEBI:15378"/>
        <dbReference type="ChEBI" id="CHEBI:15801"/>
        <dbReference type="ChEBI" id="CHEBI:16810"/>
        <dbReference type="ChEBI" id="CHEBI:57540"/>
        <dbReference type="ChEBI" id="CHEBI:57945"/>
        <dbReference type="EC" id="1.1.1.399"/>
    </reaction>
</comment>
<dbReference type="Proteomes" id="UP000435649">
    <property type="component" value="Unassembled WGS sequence"/>
</dbReference>
<dbReference type="GO" id="GO:0006564">
    <property type="term" value="P:L-serine biosynthetic process"/>
    <property type="evidence" value="ECO:0007669"/>
    <property type="project" value="UniProtKB-KW"/>
</dbReference>
<name>A0A844G2X1_9BACT</name>
<gene>
    <name evidence="15" type="ORF">FYJ85_06935</name>
</gene>
<dbReference type="GO" id="GO:0051287">
    <property type="term" value="F:NAD binding"/>
    <property type="evidence" value="ECO:0007669"/>
    <property type="project" value="InterPro"/>
</dbReference>
<dbReference type="PROSITE" id="PS00670">
    <property type="entry name" value="D_2_HYDROXYACID_DH_2"/>
    <property type="match status" value="1"/>
</dbReference>
<evidence type="ECO:0000256" key="2">
    <source>
        <dbReference type="ARBA" id="ARBA00005216"/>
    </source>
</evidence>
<evidence type="ECO:0000256" key="3">
    <source>
        <dbReference type="ARBA" id="ARBA00005854"/>
    </source>
</evidence>
<evidence type="ECO:0000259" key="14">
    <source>
        <dbReference type="PROSITE" id="PS51671"/>
    </source>
</evidence>
<accession>A0A844G2X1</accession>
<proteinExistence type="inferred from homology"/>
<evidence type="ECO:0000256" key="10">
    <source>
        <dbReference type="ARBA" id="ARBA00023299"/>
    </source>
</evidence>
<dbReference type="InterPro" id="IPR029752">
    <property type="entry name" value="D-isomer_DH_CS1"/>
</dbReference>
<organism evidence="15 16">
    <name type="scientific">Victivallis lenta</name>
    <dbReference type="NCBI Taxonomy" id="2606640"/>
    <lineage>
        <taxon>Bacteria</taxon>
        <taxon>Pseudomonadati</taxon>
        <taxon>Lentisphaerota</taxon>
        <taxon>Lentisphaeria</taxon>
        <taxon>Victivallales</taxon>
        <taxon>Victivallaceae</taxon>
        <taxon>Victivallis</taxon>
    </lineage>
</organism>
<keyword evidence="7" id="KW-0028">Amino-acid biosynthesis</keyword>
<reference evidence="15 16" key="1">
    <citation type="submission" date="2019-08" db="EMBL/GenBank/DDBJ databases">
        <title>In-depth cultivation of the pig gut microbiome towards novel bacterial diversity and tailored functional studies.</title>
        <authorList>
            <person name="Wylensek D."/>
            <person name="Hitch T.C.A."/>
            <person name="Clavel T."/>
        </authorList>
    </citation>
    <scope>NUCLEOTIDE SEQUENCE [LARGE SCALE GENOMIC DNA]</scope>
    <source>
        <strain evidence="15 16">BBE-744-WT-12</strain>
    </source>
</reference>
<evidence type="ECO:0000256" key="6">
    <source>
        <dbReference type="ARBA" id="ARBA00021582"/>
    </source>
</evidence>
<dbReference type="Pfam" id="PF00389">
    <property type="entry name" value="2-Hacid_dh"/>
    <property type="match status" value="1"/>
</dbReference>
<comment type="catalytic activity">
    <reaction evidence="13">
        <text>(2R)-3-phosphoglycerate + NAD(+) = 3-phosphooxypyruvate + NADH + H(+)</text>
        <dbReference type="Rhea" id="RHEA:12641"/>
        <dbReference type="ChEBI" id="CHEBI:15378"/>
        <dbReference type="ChEBI" id="CHEBI:18110"/>
        <dbReference type="ChEBI" id="CHEBI:57540"/>
        <dbReference type="ChEBI" id="CHEBI:57945"/>
        <dbReference type="ChEBI" id="CHEBI:58272"/>
        <dbReference type="EC" id="1.1.1.95"/>
    </reaction>
</comment>
<protein>
    <recommendedName>
        <fullName evidence="6">D-3-phosphoglycerate dehydrogenase</fullName>
        <ecNumber evidence="4">1.1.1.399</ecNumber>
        <ecNumber evidence="5">1.1.1.95</ecNumber>
    </recommendedName>
    <alternativeName>
        <fullName evidence="11">2-oxoglutarate reductase</fullName>
    </alternativeName>
</protein>
<evidence type="ECO:0000256" key="13">
    <source>
        <dbReference type="ARBA" id="ARBA00048731"/>
    </source>
</evidence>
<dbReference type="SUPFAM" id="SSF55021">
    <property type="entry name" value="ACT-like"/>
    <property type="match status" value="1"/>
</dbReference>
<dbReference type="SUPFAM" id="SSF52283">
    <property type="entry name" value="Formate/glycerate dehydrogenase catalytic domain-like"/>
    <property type="match status" value="1"/>
</dbReference>
<evidence type="ECO:0000313" key="16">
    <source>
        <dbReference type="Proteomes" id="UP000435649"/>
    </source>
</evidence>
<dbReference type="PANTHER" id="PTHR42789:SF1">
    <property type="entry name" value="D-ISOMER SPECIFIC 2-HYDROXYACID DEHYDROGENASE FAMILY PROTEIN (AFU_ORTHOLOGUE AFUA_6G10090)"/>
    <property type="match status" value="1"/>
</dbReference>
<dbReference type="EC" id="1.1.1.95" evidence="5"/>
<comment type="function">
    <text evidence="1">Catalyzes the reversible oxidation of 3-phospho-D-glycerate to 3-phosphonooxypyruvate, the first step of the phosphorylated L-serine biosynthesis pathway. Also catalyzes the reversible oxidation of 2-hydroxyglutarate to 2-oxoglutarate.</text>
</comment>
<sequence length="523" mass="57324">MRKVLIPTKLDKFAATMLSDRGYNVVLDGATPLADLVKANSDAEVLIVRSEKITPEIIDLLPNLKLIVRAGAGYNTIDTKYARKHDIDVMNTPGANSNAVAEEVVAMMLAASRHVVAADISTRKGDWEKSKFMGRELTGKTVGILGLGHIGQLLVKRLSGFEVKVLGYDPMLSPTLAEKLGVELTSIEHIFTDSDFVSLHIPENDETRGMINRRLLELMKPGAMLINCARAGILNEDDLRAVKAEKKLVFCNDVYPKDVAGEKPIADLCDLMLPHLGANTFEANFVAAKRAAEQTIAYFEQGVTNCVVNKALPDGLDGKYQKLAYVLTSLTNAYLGKENPTRVETSFYGDLAQYAKWMTPPIAAGIAAEFALDKAPSDAEHFLSDTGIELVNREVDNNKHYGEAMSIDLFVGGNLIYKAGARGTITENNLMISRLNDFDQLYLEPSGHHLFVEYKDEPGVIGRIAGILGEKNINIVDIRAPQDLKSGLSLTVVKTNVEVPEMLIEKIRDAVKASKAFQFTYLP</sequence>
<dbReference type="InterPro" id="IPR036291">
    <property type="entry name" value="NAD(P)-bd_dom_sf"/>
</dbReference>
<dbReference type="Pfam" id="PF02826">
    <property type="entry name" value="2-Hacid_dh_C"/>
    <property type="match status" value="1"/>
</dbReference>
<dbReference type="InterPro" id="IPR006139">
    <property type="entry name" value="D-isomer_2_OHA_DH_cat_dom"/>
</dbReference>
<dbReference type="InterPro" id="IPR002912">
    <property type="entry name" value="ACT_dom"/>
</dbReference>
<dbReference type="AlphaFoldDB" id="A0A844G2X1"/>
<comment type="similarity">
    <text evidence="3">Belongs to the D-isomer specific 2-hydroxyacid dehydrogenase family.</text>
</comment>
<dbReference type="Gene3D" id="3.30.70.260">
    <property type="match status" value="1"/>
</dbReference>
<evidence type="ECO:0000256" key="5">
    <source>
        <dbReference type="ARBA" id="ARBA00013143"/>
    </source>
</evidence>
<dbReference type="InterPro" id="IPR050857">
    <property type="entry name" value="D-2-hydroxyacid_DH"/>
</dbReference>
<dbReference type="Gene3D" id="3.40.50.720">
    <property type="entry name" value="NAD(P)-binding Rossmann-like Domain"/>
    <property type="match status" value="2"/>
</dbReference>
<evidence type="ECO:0000256" key="1">
    <source>
        <dbReference type="ARBA" id="ARBA00003800"/>
    </source>
</evidence>
<comment type="pathway">
    <text evidence="2">Amino-acid biosynthesis; L-serine biosynthesis; L-serine from 3-phospho-D-glycerate: step 1/3.</text>
</comment>
<evidence type="ECO:0000256" key="12">
    <source>
        <dbReference type="ARBA" id="ARBA00048126"/>
    </source>
</evidence>
<dbReference type="RefSeq" id="WP_106052280.1">
    <property type="nucleotide sequence ID" value="NZ_CALXOB010000026.1"/>
</dbReference>
<keyword evidence="8" id="KW-0560">Oxidoreductase</keyword>
<comment type="caution">
    <text evidence="15">The sequence shown here is derived from an EMBL/GenBank/DDBJ whole genome shotgun (WGS) entry which is preliminary data.</text>
</comment>